<evidence type="ECO:0000313" key="7">
    <source>
        <dbReference type="Proteomes" id="UP000220251"/>
    </source>
</evidence>
<gene>
    <name evidence="6" type="ORF">ELAC_0576</name>
</gene>
<accession>A0A0H5DNK4</accession>
<evidence type="ECO:0000313" key="6">
    <source>
        <dbReference type="EMBL" id="CRX37931.1"/>
    </source>
</evidence>
<dbReference type="InterPro" id="IPR036390">
    <property type="entry name" value="WH_DNA-bd_sf"/>
</dbReference>
<dbReference type="GO" id="GO:0003700">
    <property type="term" value="F:DNA-binding transcription factor activity"/>
    <property type="evidence" value="ECO:0007669"/>
    <property type="project" value="InterPro"/>
</dbReference>
<dbReference type="GO" id="GO:0003677">
    <property type="term" value="F:DNA binding"/>
    <property type="evidence" value="ECO:0007669"/>
    <property type="project" value="UniProtKB-KW"/>
</dbReference>
<dbReference type="PANTHER" id="PTHR30419">
    <property type="entry name" value="HTH-TYPE TRANSCRIPTIONAL REGULATOR YBHD"/>
    <property type="match status" value="1"/>
</dbReference>
<dbReference type="SUPFAM" id="SSF46785">
    <property type="entry name" value="Winged helix' DNA-binding domain"/>
    <property type="match status" value="1"/>
</dbReference>
<dbReference type="SUPFAM" id="SSF53850">
    <property type="entry name" value="Periplasmic binding protein-like II"/>
    <property type="match status" value="1"/>
</dbReference>
<dbReference type="InterPro" id="IPR000847">
    <property type="entry name" value="LysR_HTH_N"/>
</dbReference>
<dbReference type="Pfam" id="PF00126">
    <property type="entry name" value="HTH_1"/>
    <property type="match status" value="1"/>
</dbReference>
<dbReference type="InterPro" id="IPR050950">
    <property type="entry name" value="HTH-type_LysR_regulators"/>
</dbReference>
<dbReference type="PANTHER" id="PTHR30419:SF30">
    <property type="entry name" value="LYSR FAMILY TRANSCRIPTIONAL REGULATOR"/>
    <property type="match status" value="1"/>
</dbReference>
<keyword evidence="2" id="KW-0805">Transcription regulation</keyword>
<sequence length="292" mass="33207">MATFNLQHLKYFYDTMRLGGVSHAARENHVSQSAVSQGIAKLEISFGKALLIHRKNRIQLTEDGHTVFAEAASVLKSAERLEQLISHPTEEYSGQVTVACTHSLAQSLLVGLCHRLNQEAPKATLKLRFGHVALVKQWLKEGSVDFGIVLDNEDLSAFETELLYQGHFELFRDKDHTLPNTLTEAVFTEPRTEVNILKKAYRERYGRELKTIMEISSWDMIYTLLRGSSLVGFIPDYLLLHPERRGNLKVCDYKLPRIPYQLLLVKERLIPLSRAASLFFKMIKEGLLLSGI</sequence>
<dbReference type="Gene3D" id="1.10.10.10">
    <property type="entry name" value="Winged helix-like DNA-binding domain superfamily/Winged helix DNA-binding domain"/>
    <property type="match status" value="1"/>
</dbReference>
<organism evidence="6 7">
    <name type="scientific">Estrella lausannensis</name>
    <dbReference type="NCBI Taxonomy" id="483423"/>
    <lineage>
        <taxon>Bacteria</taxon>
        <taxon>Pseudomonadati</taxon>
        <taxon>Chlamydiota</taxon>
        <taxon>Chlamydiia</taxon>
        <taxon>Parachlamydiales</taxon>
        <taxon>Candidatus Criblamydiaceae</taxon>
        <taxon>Estrella</taxon>
    </lineage>
</organism>
<dbReference type="AlphaFoldDB" id="A0A0H5DNK4"/>
<dbReference type="Gene3D" id="3.40.190.290">
    <property type="match status" value="1"/>
</dbReference>
<dbReference type="Pfam" id="PF03466">
    <property type="entry name" value="LysR_substrate"/>
    <property type="match status" value="1"/>
</dbReference>
<dbReference type="PROSITE" id="PS50931">
    <property type="entry name" value="HTH_LYSR"/>
    <property type="match status" value="1"/>
</dbReference>
<dbReference type="Proteomes" id="UP000220251">
    <property type="component" value="Unassembled WGS sequence"/>
</dbReference>
<keyword evidence="7" id="KW-1185">Reference proteome</keyword>
<feature type="domain" description="HTH lysR-type" evidence="5">
    <location>
        <begin position="4"/>
        <end position="61"/>
    </location>
</feature>
<name>A0A0H5DNK4_9BACT</name>
<protein>
    <submittedName>
        <fullName evidence="6">Transcriptional regulator, LysR family</fullName>
    </submittedName>
</protein>
<evidence type="ECO:0000256" key="4">
    <source>
        <dbReference type="ARBA" id="ARBA00023163"/>
    </source>
</evidence>
<evidence type="ECO:0000259" key="5">
    <source>
        <dbReference type="PROSITE" id="PS50931"/>
    </source>
</evidence>
<dbReference type="InterPro" id="IPR036388">
    <property type="entry name" value="WH-like_DNA-bd_sf"/>
</dbReference>
<evidence type="ECO:0000256" key="3">
    <source>
        <dbReference type="ARBA" id="ARBA00023125"/>
    </source>
</evidence>
<reference evidence="7" key="1">
    <citation type="submission" date="2015-06" db="EMBL/GenBank/DDBJ databases">
        <authorList>
            <person name="Bertelli C."/>
        </authorList>
    </citation>
    <scope>NUCLEOTIDE SEQUENCE [LARGE SCALE GENOMIC DNA]</scope>
    <source>
        <strain evidence="7">CRIB-30</strain>
    </source>
</reference>
<dbReference type="RefSeq" id="WP_098037794.1">
    <property type="nucleotide sequence ID" value="NZ_CWGJ01000010.1"/>
</dbReference>
<dbReference type="EMBL" id="CWGJ01000010">
    <property type="protein sequence ID" value="CRX37931.1"/>
    <property type="molecule type" value="Genomic_DNA"/>
</dbReference>
<evidence type="ECO:0000256" key="1">
    <source>
        <dbReference type="ARBA" id="ARBA00009437"/>
    </source>
</evidence>
<dbReference type="InterPro" id="IPR005119">
    <property type="entry name" value="LysR_subst-bd"/>
</dbReference>
<dbReference type="GO" id="GO:0005829">
    <property type="term" value="C:cytosol"/>
    <property type="evidence" value="ECO:0007669"/>
    <property type="project" value="TreeGrafter"/>
</dbReference>
<proteinExistence type="inferred from homology"/>
<dbReference type="OrthoDB" id="107670at2"/>
<evidence type="ECO:0000256" key="2">
    <source>
        <dbReference type="ARBA" id="ARBA00023015"/>
    </source>
</evidence>
<comment type="similarity">
    <text evidence="1">Belongs to the LysR transcriptional regulatory family.</text>
</comment>
<dbReference type="CDD" id="cd05466">
    <property type="entry name" value="PBP2_LTTR_substrate"/>
    <property type="match status" value="1"/>
</dbReference>
<keyword evidence="3" id="KW-0238">DNA-binding</keyword>
<keyword evidence="4" id="KW-0804">Transcription</keyword>